<protein>
    <submittedName>
        <fullName evidence="1">Uncharacterized protein</fullName>
    </submittedName>
</protein>
<proteinExistence type="predicted"/>
<reference evidence="1 2" key="1">
    <citation type="submission" date="2021-06" db="EMBL/GenBank/DDBJ databases">
        <title>Caerostris extrusa draft genome.</title>
        <authorList>
            <person name="Kono N."/>
            <person name="Arakawa K."/>
        </authorList>
    </citation>
    <scope>NUCLEOTIDE SEQUENCE [LARGE SCALE GENOMIC DNA]</scope>
</reference>
<dbReference type="EMBL" id="BPLR01019857">
    <property type="protein sequence ID" value="GIX72556.1"/>
    <property type="molecule type" value="Genomic_DNA"/>
</dbReference>
<evidence type="ECO:0000313" key="2">
    <source>
        <dbReference type="Proteomes" id="UP001054945"/>
    </source>
</evidence>
<dbReference type="AlphaFoldDB" id="A0AAV4MJH3"/>
<name>A0AAV4MJH3_CAEEX</name>
<comment type="caution">
    <text evidence="1">The sequence shown here is derived from an EMBL/GenBank/DDBJ whole genome shotgun (WGS) entry which is preliminary data.</text>
</comment>
<accession>A0AAV4MJH3</accession>
<keyword evidence="2" id="KW-1185">Reference proteome</keyword>
<gene>
    <name evidence="1" type="ORF">CEXT_466631</name>
</gene>
<sequence>MKTTSYEELNRRNDHKPWFDLLQYVPDAPRSEAVSSFRLATGHDCLAKKLFRINISPAPCCLLCDSKG</sequence>
<dbReference type="Proteomes" id="UP001054945">
    <property type="component" value="Unassembled WGS sequence"/>
</dbReference>
<organism evidence="1 2">
    <name type="scientific">Caerostris extrusa</name>
    <name type="common">Bark spider</name>
    <name type="synonym">Caerostris bankana</name>
    <dbReference type="NCBI Taxonomy" id="172846"/>
    <lineage>
        <taxon>Eukaryota</taxon>
        <taxon>Metazoa</taxon>
        <taxon>Ecdysozoa</taxon>
        <taxon>Arthropoda</taxon>
        <taxon>Chelicerata</taxon>
        <taxon>Arachnida</taxon>
        <taxon>Araneae</taxon>
        <taxon>Araneomorphae</taxon>
        <taxon>Entelegynae</taxon>
        <taxon>Araneoidea</taxon>
        <taxon>Araneidae</taxon>
        <taxon>Caerostris</taxon>
    </lineage>
</organism>
<evidence type="ECO:0000313" key="1">
    <source>
        <dbReference type="EMBL" id="GIX72556.1"/>
    </source>
</evidence>